<keyword evidence="2" id="KW-1185">Reference proteome</keyword>
<organism evidence="1 2">
    <name type="scientific">Brooklawnia cerclae</name>
    <dbReference type="NCBI Taxonomy" id="349934"/>
    <lineage>
        <taxon>Bacteria</taxon>
        <taxon>Bacillati</taxon>
        <taxon>Actinomycetota</taxon>
        <taxon>Actinomycetes</taxon>
        <taxon>Propionibacteriales</taxon>
        <taxon>Propionibacteriaceae</taxon>
        <taxon>Brooklawnia</taxon>
    </lineage>
</organism>
<evidence type="ECO:0000313" key="1">
    <source>
        <dbReference type="EMBL" id="NIH56999.1"/>
    </source>
</evidence>
<name>A0ABX0SGF6_9ACTN</name>
<reference evidence="1 2" key="1">
    <citation type="submission" date="2020-02" db="EMBL/GenBank/DDBJ databases">
        <title>Sequencing the genomes of 1000 actinobacteria strains.</title>
        <authorList>
            <person name="Klenk H.-P."/>
        </authorList>
    </citation>
    <scope>NUCLEOTIDE SEQUENCE [LARGE SCALE GENOMIC DNA]</scope>
    <source>
        <strain evidence="1 2">DSM 19609</strain>
    </source>
</reference>
<accession>A0ABX0SGF6</accession>
<protein>
    <submittedName>
        <fullName evidence="1">Uncharacterized protein</fullName>
    </submittedName>
</protein>
<gene>
    <name evidence="1" type="ORF">FB473_001644</name>
</gene>
<dbReference type="EMBL" id="JAAMOZ010000001">
    <property type="protein sequence ID" value="NIH56999.1"/>
    <property type="molecule type" value="Genomic_DNA"/>
</dbReference>
<dbReference type="RefSeq" id="WP_341770075.1">
    <property type="nucleotide sequence ID" value="NZ_BAAAOO010000015.1"/>
</dbReference>
<evidence type="ECO:0000313" key="2">
    <source>
        <dbReference type="Proteomes" id="UP000749311"/>
    </source>
</evidence>
<sequence length="45" mass="5221">MPDRRDETFFELPDARELEDLDPDERVEAARGRAGEDARVAMWAD</sequence>
<dbReference type="Proteomes" id="UP000749311">
    <property type="component" value="Unassembled WGS sequence"/>
</dbReference>
<proteinExistence type="predicted"/>
<comment type="caution">
    <text evidence="1">The sequence shown here is derived from an EMBL/GenBank/DDBJ whole genome shotgun (WGS) entry which is preliminary data.</text>
</comment>